<evidence type="ECO:0000313" key="3">
    <source>
        <dbReference type="Proteomes" id="UP000299102"/>
    </source>
</evidence>
<dbReference type="AlphaFoldDB" id="A0A4C1WSA7"/>
<reference evidence="2 3" key="1">
    <citation type="journal article" date="2019" name="Commun. Biol.">
        <title>The bagworm genome reveals a unique fibroin gene that provides high tensile strength.</title>
        <authorList>
            <person name="Kono N."/>
            <person name="Nakamura H."/>
            <person name="Ohtoshi R."/>
            <person name="Tomita M."/>
            <person name="Numata K."/>
            <person name="Arakawa K."/>
        </authorList>
    </citation>
    <scope>NUCLEOTIDE SEQUENCE [LARGE SCALE GENOMIC DNA]</scope>
</reference>
<name>A0A4C1WSA7_EUMVA</name>
<proteinExistence type="predicted"/>
<sequence>MPILLYCFQNGIDFIRNKAIRARLVNSDLTWGCARRRSRPSGPGPPPPSAVSAQQHALSDPPVGRLLRRLRPTGAPDDPPIRYRITDKIKFYGKRGYVYSSVS</sequence>
<dbReference type="Proteomes" id="UP000299102">
    <property type="component" value="Unassembled WGS sequence"/>
</dbReference>
<evidence type="ECO:0000313" key="2">
    <source>
        <dbReference type="EMBL" id="GBP53209.1"/>
    </source>
</evidence>
<comment type="caution">
    <text evidence="2">The sequence shown here is derived from an EMBL/GenBank/DDBJ whole genome shotgun (WGS) entry which is preliminary data.</text>
</comment>
<protein>
    <submittedName>
        <fullName evidence="2">Uncharacterized protein</fullName>
    </submittedName>
</protein>
<feature type="region of interest" description="Disordered" evidence="1">
    <location>
        <begin position="35"/>
        <end position="62"/>
    </location>
</feature>
<keyword evidence="3" id="KW-1185">Reference proteome</keyword>
<accession>A0A4C1WSA7</accession>
<gene>
    <name evidence="2" type="ORF">EVAR_8986_1</name>
</gene>
<evidence type="ECO:0000256" key="1">
    <source>
        <dbReference type="SAM" id="MobiDB-lite"/>
    </source>
</evidence>
<dbReference type="EMBL" id="BGZK01000618">
    <property type="protein sequence ID" value="GBP53209.1"/>
    <property type="molecule type" value="Genomic_DNA"/>
</dbReference>
<organism evidence="2 3">
    <name type="scientific">Eumeta variegata</name>
    <name type="common">Bagworm moth</name>
    <name type="synonym">Eumeta japonica</name>
    <dbReference type="NCBI Taxonomy" id="151549"/>
    <lineage>
        <taxon>Eukaryota</taxon>
        <taxon>Metazoa</taxon>
        <taxon>Ecdysozoa</taxon>
        <taxon>Arthropoda</taxon>
        <taxon>Hexapoda</taxon>
        <taxon>Insecta</taxon>
        <taxon>Pterygota</taxon>
        <taxon>Neoptera</taxon>
        <taxon>Endopterygota</taxon>
        <taxon>Lepidoptera</taxon>
        <taxon>Glossata</taxon>
        <taxon>Ditrysia</taxon>
        <taxon>Tineoidea</taxon>
        <taxon>Psychidae</taxon>
        <taxon>Oiketicinae</taxon>
        <taxon>Eumeta</taxon>
    </lineage>
</organism>